<dbReference type="AlphaFoldDB" id="A0A454A4T1"/>
<evidence type="ECO:0000313" key="2">
    <source>
        <dbReference type="Proteomes" id="UP000009182"/>
    </source>
</evidence>
<evidence type="ECO:0000313" key="1">
    <source>
        <dbReference type="EMBL" id="ABG69772.1"/>
    </source>
</evidence>
<dbReference type="Proteomes" id="UP000009182">
    <property type="component" value="Chromosome"/>
</dbReference>
<proteinExistence type="predicted"/>
<reference evidence="1 2" key="1">
    <citation type="journal article" date="2006" name="Mol. Microbiol.">
        <title>Role of pathogenicity island-associated integrases in the genome plasticity of uropathogenic Escherichia coli strain 536.</title>
        <authorList>
            <person name="Hochhut B."/>
            <person name="Wilde C."/>
            <person name="Balling G."/>
            <person name="Middendorf B."/>
            <person name="Dobrindt U."/>
            <person name="Brzuszkiewicz E."/>
            <person name="Gottschalk G."/>
            <person name="Carniel E."/>
            <person name="Hacker J."/>
        </authorList>
    </citation>
    <scope>NUCLEOTIDE SEQUENCE [LARGE SCALE GENOMIC DNA]</scope>
    <source>
        <strain evidence="2">536 / UPEC</strain>
    </source>
</reference>
<dbReference type="KEGG" id="ecp:ECP_1769"/>
<gene>
    <name evidence="1" type="ordered locus">ECP_1769</name>
</gene>
<protein>
    <submittedName>
        <fullName evidence="1">Uncharacterized protein</fullName>
    </submittedName>
</protein>
<accession>A0A454A4T1</accession>
<sequence length="62" mass="7224">MISSRDKLVNGTNSAEKLYILIAHHVEYLRPKQQASQHHDNQSDPSKLFHSNLRFTYLMSLN</sequence>
<organism evidence="1 2">
    <name type="scientific">Escherichia coli O6:K15:H31 (strain 536 / UPEC)</name>
    <dbReference type="NCBI Taxonomy" id="362663"/>
    <lineage>
        <taxon>Bacteria</taxon>
        <taxon>Pseudomonadati</taxon>
        <taxon>Pseudomonadota</taxon>
        <taxon>Gammaproteobacteria</taxon>
        <taxon>Enterobacterales</taxon>
        <taxon>Enterobacteriaceae</taxon>
        <taxon>Escherichia</taxon>
    </lineage>
</organism>
<dbReference type="EMBL" id="CP000247">
    <property type="protein sequence ID" value="ABG69772.1"/>
    <property type="molecule type" value="Genomic_DNA"/>
</dbReference>
<name>A0A454A4T1_ECOL5</name>